<dbReference type="InterPro" id="IPR043519">
    <property type="entry name" value="NT_sf"/>
</dbReference>
<feature type="domain" description="Polymerase nucleotidyl transferase" evidence="1">
    <location>
        <begin position="18"/>
        <end position="82"/>
    </location>
</feature>
<dbReference type="EMBL" id="JAIHOM010000075">
    <property type="protein sequence ID" value="MCW6037512.1"/>
    <property type="molecule type" value="Genomic_DNA"/>
</dbReference>
<dbReference type="Pfam" id="PF01909">
    <property type="entry name" value="NTP_transf_2"/>
    <property type="match status" value="1"/>
</dbReference>
<dbReference type="Gene3D" id="3.30.460.10">
    <property type="entry name" value="Beta Polymerase, domain 2"/>
    <property type="match status" value="1"/>
</dbReference>
<sequence>MITLQENYPLTPQLKAILEKLKTKIQQHYPEQLEQIILFGSQARQQAEPDSDIDVAIVLKGPINPVTEIKKNNPWISDFCLETDALINCIYLSSEQFQTKETPLIRNIKTEGILV</sequence>
<organism evidence="2 3">
    <name type="scientific">Spirulina subsalsa FACHB-351</name>
    <dbReference type="NCBI Taxonomy" id="234711"/>
    <lineage>
        <taxon>Bacteria</taxon>
        <taxon>Bacillati</taxon>
        <taxon>Cyanobacteriota</taxon>
        <taxon>Cyanophyceae</taxon>
        <taxon>Spirulinales</taxon>
        <taxon>Spirulinaceae</taxon>
        <taxon>Spirulina</taxon>
    </lineage>
</organism>
<proteinExistence type="predicted"/>
<dbReference type="PANTHER" id="PTHR33933:SF1">
    <property type="entry name" value="PROTEIN ADENYLYLTRANSFERASE MNTA-RELATED"/>
    <property type="match status" value="1"/>
</dbReference>
<dbReference type="Proteomes" id="UP001526426">
    <property type="component" value="Unassembled WGS sequence"/>
</dbReference>
<reference evidence="2 3" key="1">
    <citation type="submission" date="2021-08" db="EMBL/GenBank/DDBJ databases">
        <title>Draft genome sequence of Spirulina subsalsa with high tolerance to salinity and hype-accumulation of phycocyanin.</title>
        <authorList>
            <person name="Pei H."/>
            <person name="Jiang L."/>
        </authorList>
    </citation>
    <scope>NUCLEOTIDE SEQUENCE [LARGE SCALE GENOMIC DNA]</scope>
    <source>
        <strain evidence="2 3">FACHB-351</strain>
    </source>
</reference>
<comment type="caution">
    <text evidence="2">The sequence shown here is derived from an EMBL/GenBank/DDBJ whole genome shotgun (WGS) entry which is preliminary data.</text>
</comment>
<dbReference type="PANTHER" id="PTHR33933">
    <property type="entry name" value="NUCLEOTIDYLTRANSFERASE"/>
    <property type="match status" value="1"/>
</dbReference>
<dbReference type="SUPFAM" id="SSF81301">
    <property type="entry name" value="Nucleotidyltransferase"/>
    <property type="match status" value="1"/>
</dbReference>
<evidence type="ECO:0000313" key="2">
    <source>
        <dbReference type="EMBL" id="MCW6037512.1"/>
    </source>
</evidence>
<gene>
    <name evidence="2" type="ORF">K4A83_14690</name>
</gene>
<evidence type="ECO:0000259" key="1">
    <source>
        <dbReference type="Pfam" id="PF01909"/>
    </source>
</evidence>
<name>A0ABT3L8M5_9CYAN</name>
<keyword evidence="3" id="KW-1185">Reference proteome</keyword>
<accession>A0ABT3L8M5</accession>
<dbReference type="InterPro" id="IPR002934">
    <property type="entry name" value="Polymerase_NTP_transf_dom"/>
</dbReference>
<dbReference type="RefSeq" id="WP_265265371.1">
    <property type="nucleotide sequence ID" value="NZ_JAIHOM010000075.1"/>
</dbReference>
<dbReference type="InterPro" id="IPR052548">
    <property type="entry name" value="Type_VII_TA_antitoxin"/>
</dbReference>
<protein>
    <submittedName>
        <fullName evidence="2">Nucleotidyltransferase domain-containing protein</fullName>
    </submittedName>
</protein>
<evidence type="ECO:0000313" key="3">
    <source>
        <dbReference type="Proteomes" id="UP001526426"/>
    </source>
</evidence>
<dbReference type="CDD" id="cd05403">
    <property type="entry name" value="NT_KNTase_like"/>
    <property type="match status" value="1"/>
</dbReference>